<evidence type="ECO:0000313" key="8">
    <source>
        <dbReference type="EMBL" id="RDI45272.1"/>
    </source>
</evidence>
<evidence type="ECO:0000256" key="1">
    <source>
        <dbReference type="ARBA" id="ARBA00022491"/>
    </source>
</evidence>
<dbReference type="SUPFAM" id="SSF48498">
    <property type="entry name" value="Tetracyclin repressor-like, C-terminal domain"/>
    <property type="match status" value="1"/>
</dbReference>
<dbReference type="Gene3D" id="1.10.357.10">
    <property type="entry name" value="Tetracycline Repressor, domain 2"/>
    <property type="match status" value="1"/>
</dbReference>
<dbReference type="PANTHER" id="PTHR30055:SF234">
    <property type="entry name" value="HTH-TYPE TRANSCRIPTIONAL REGULATOR BETI"/>
    <property type="match status" value="1"/>
</dbReference>
<evidence type="ECO:0000256" key="5">
    <source>
        <dbReference type="PROSITE-ProRule" id="PRU00335"/>
    </source>
</evidence>
<dbReference type="InterPro" id="IPR009057">
    <property type="entry name" value="Homeodomain-like_sf"/>
</dbReference>
<keyword evidence="3 5" id="KW-0238">DNA-binding</keyword>
<keyword evidence="1" id="KW-0678">Repressor</keyword>
<evidence type="ECO:0000256" key="4">
    <source>
        <dbReference type="ARBA" id="ARBA00023163"/>
    </source>
</evidence>
<dbReference type="GO" id="GO:0000976">
    <property type="term" value="F:transcription cis-regulatory region binding"/>
    <property type="evidence" value="ECO:0007669"/>
    <property type="project" value="TreeGrafter"/>
</dbReference>
<comment type="caution">
    <text evidence="8">The sequence shown here is derived from an EMBL/GenBank/DDBJ whole genome shotgun (WGS) entry which is preliminary data.</text>
</comment>
<dbReference type="AlphaFoldDB" id="A0A370GNH0"/>
<dbReference type="Pfam" id="PF13977">
    <property type="entry name" value="TetR_C_6"/>
    <property type="match status" value="1"/>
</dbReference>
<keyword evidence="9" id="KW-1185">Reference proteome</keyword>
<dbReference type="PANTHER" id="PTHR30055">
    <property type="entry name" value="HTH-TYPE TRANSCRIPTIONAL REGULATOR RUTR"/>
    <property type="match status" value="1"/>
</dbReference>
<dbReference type="EMBL" id="QQAZ01000013">
    <property type="protein sequence ID" value="RDI45272.1"/>
    <property type="molecule type" value="Genomic_DNA"/>
</dbReference>
<dbReference type="InterPro" id="IPR050109">
    <property type="entry name" value="HTH-type_TetR-like_transc_reg"/>
</dbReference>
<keyword evidence="4" id="KW-0804">Transcription</keyword>
<evidence type="ECO:0000313" key="9">
    <source>
        <dbReference type="Proteomes" id="UP000255355"/>
    </source>
</evidence>
<dbReference type="GO" id="GO:0003700">
    <property type="term" value="F:DNA-binding transcription factor activity"/>
    <property type="evidence" value="ECO:0007669"/>
    <property type="project" value="TreeGrafter"/>
</dbReference>
<dbReference type="Pfam" id="PF00440">
    <property type="entry name" value="TetR_N"/>
    <property type="match status" value="1"/>
</dbReference>
<feature type="region of interest" description="Disordered" evidence="6">
    <location>
        <begin position="1"/>
        <end position="32"/>
    </location>
</feature>
<sequence length="243" mass="26256">MSVERKSSGVWQVSPEARTGRRRRNGPRLPPDQRREQLLDAALAVVGRDGLANLTMQAVAKQAGVAKPVLYAMYPTAPELVAALLHREHARGMSQVFDALPQQDFHESDPDQAYLEAVMMFLGAVAAAPHRWRLILMQHDGAPADYRELLADARGGLLDRCAQLLDAGIAVRGGPKDADVELIAHVMLGFVEVLGRLVLSDPGRFPPERLRSTVRALIRTLPNGPAESAGTPGRESASPAAAE</sequence>
<dbReference type="InterPro" id="IPR001647">
    <property type="entry name" value="HTH_TetR"/>
</dbReference>
<name>A0A370GNH0_9NOCA</name>
<evidence type="ECO:0000256" key="2">
    <source>
        <dbReference type="ARBA" id="ARBA00023015"/>
    </source>
</evidence>
<feature type="domain" description="HTH tetR-type" evidence="7">
    <location>
        <begin position="32"/>
        <end position="92"/>
    </location>
</feature>
<dbReference type="RefSeq" id="WP_246011576.1">
    <property type="nucleotide sequence ID" value="NZ_QQAZ01000013.1"/>
</dbReference>
<reference evidence="8 9" key="1">
    <citation type="submission" date="2018-07" db="EMBL/GenBank/DDBJ databases">
        <title>Genomic Encyclopedia of Type Strains, Phase IV (KMG-IV): sequencing the most valuable type-strain genomes for metagenomic binning, comparative biology and taxonomic classification.</title>
        <authorList>
            <person name="Goeker M."/>
        </authorList>
    </citation>
    <scope>NUCLEOTIDE SEQUENCE [LARGE SCALE GENOMIC DNA]</scope>
    <source>
        <strain evidence="8 9">DSM 44952</strain>
    </source>
</reference>
<dbReference type="STRING" id="1210089.GCA_001613165_03065"/>
<dbReference type="SUPFAM" id="SSF46689">
    <property type="entry name" value="Homeodomain-like"/>
    <property type="match status" value="1"/>
</dbReference>
<evidence type="ECO:0000256" key="6">
    <source>
        <dbReference type="SAM" id="MobiDB-lite"/>
    </source>
</evidence>
<protein>
    <submittedName>
        <fullName evidence="8">TetR family transcriptional regulator</fullName>
    </submittedName>
</protein>
<evidence type="ECO:0000259" key="7">
    <source>
        <dbReference type="PROSITE" id="PS50977"/>
    </source>
</evidence>
<gene>
    <name evidence="8" type="ORF">DFR68_11341</name>
</gene>
<feature type="region of interest" description="Disordered" evidence="6">
    <location>
        <begin position="221"/>
        <end position="243"/>
    </location>
</feature>
<accession>A0A370GNH0</accession>
<evidence type="ECO:0000256" key="3">
    <source>
        <dbReference type="ARBA" id="ARBA00023125"/>
    </source>
</evidence>
<dbReference type="PROSITE" id="PS50977">
    <property type="entry name" value="HTH_TETR_2"/>
    <property type="match status" value="1"/>
</dbReference>
<feature type="DNA-binding region" description="H-T-H motif" evidence="5">
    <location>
        <begin position="55"/>
        <end position="74"/>
    </location>
</feature>
<proteinExistence type="predicted"/>
<organism evidence="8 9">
    <name type="scientific">Nocardia mexicana</name>
    <dbReference type="NCBI Taxonomy" id="279262"/>
    <lineage>
        <taxon>Bacteria</taxon>
        <taxon>Bacillati</taxon>
        <taxon>Actinomycetota</taxon>
        <taxon>Actinomycetes</taxon>
        <taxon>Mycobacteriales</taxon>
        <taxon>Nocardiaceae</taxon>
        <taxon>Nocardia</taxon>
    </lineage>
</organism>
<dbReference type="Proteomes" id="UP000255355">
    <property type="component" value="Unassembled WGS sequence"/>
</dbReference>
<keyword evidence="2" id="KW-0805">Transcription regulation</keyword>
<dbReference type="InterPro" id="IPR036271">
    <property type="entry name" value="Tet_transcr_reg_TetR-rel_C_sf"/>
</dbReference>
<dbReference type="InterPro" id="IPR039538">
    <property type="entry name" value="BetI_C"/>
</dbReference>